<organism evidence="2 3">
    <name type="scientific">Prorocentrum cordatum</name>
    <dbReference type="NCBI Taxonomy" id="2364126"/>
    <lineage>
        <taxon>Eukaryota</taxon>
        <taxon>Sar</taxon>
        <taxon>Alveolata</taxon>
        <taxon>Dinophyceae</taxon>
        <taxon>Prorocentrales</taxon>
        <taxon>Prorocentraceae</taxon>
        <taxon>Prorocentrum</taxon>
    </lineage>
</organism>
<feature type="compositionally biased region" description="Polar residues" evidence="1">
    <location>
        <begin position="962"/>
        <end position="971"/>
    </location>
</feature>
<feature type="region of interest" description="Disordered" evidence="1">
    <location>
        <begin position="962"/>
        <end position="981"/>
    </location>
</feature>
<feature type="region of interest" description="Disordered" evidence="1">
    <location>
        <begin position="1"/>
        <end position="68"/>
    </location>
</feature>
<dbReference type="EMBL" id="CAUYUJ010021864">
    <property type="protein sequence ID" value="CAK0907479.1"/>
    <property type="molecule type" value="Genomic_DNA"/>
</dbReference>
<protein>
    <recommendedName>
        <fullName evidence="4">Reverse transcriptase domain-containing protein</fullName>
    </recommendedName>
</protein>
<evidence type="ECO:0000313" key="3">
    <source>
        <dbReference type="Proteomes" id="UP001189429"/>
    </source>
</evidence>
<sequence length="1171" mass="127548">AQATLQSATDAGKQAREAAATLRNLGEQVATTKRRKADTACGMAPGGGGAATADASAQPPVDAGGQDFSNPEVVEAYIKAAASRRTAVAGVAASKAPTASPAAPATATAPAAATGAANPGKGDGKDGKGGKDQEHRSASARTPFGKRDFASIFFGNVTSYSLKVKKFIESADHDVIGLAEHHLCKGKCDQEEKRLRSFGWRSEGAWTPASPSTRSDSGTRGGACWLRRATYATSVHLQGANHQSVFQDALQDVSVVLWRFQGATFAFVVCYLDCSIGLVGTNARKMATIARIVKSLGIPWCLVGDFNATPEELARSGWLLTLKAWIMTPEGVNITCTSGKGRMLDYVVVPDSFRPFLKRVMPIQKLPWGPRIGLDILVTARPAAVMLRAPVRPVSLEVPAGEVHVPKGIKRCQRDRQRHAELQQAKEDCDRMQEAQERVGTRIPACEEAQASIAYQMDPHMAQAMAVQCGCWAEAAEAQLAELCGTEPRDRARRGQPVKYQWRKAQEQAADSQFGHACVQDIGGKWASLHARVQEQLIALGRHRHAEYQRRVQDIVSDIISDIRLLLTAQGPAPDDQLQTTKGKWRIYLDAGRVIGTASASATPGRGAGPRRDHTGEVCGTVQASTEARARRWRDRWTSKPDREPALREAMSELRTLAREALRERPYHSRDDVVSAIRTFPRATGKGADQWTPGHLLAVSDQGHEAFATLLSMVVVGNERGIGLLLLPVRIWGRMAKAAMTQWCDKRAGHWDAAVRGSSALQAALLAVVLDETRAHVGVAEQSNFLMDVEFYDYIDLALMIHKGISLEVPPVELYLCCLTCLAPRVVKSHGACSSTIVPNCSILPGCGKANHWARAFICHLLDAAHARSPVARVRQYVGDVRSRIEGAAEEVLDHAKDVAVTLVQGCLDLGLRVSPKSILMMARPRDEKAVLTHVYQETWHTRAEGVHGEGPRHRLHHGFQAKQQGGQNSDDGSEGEGYASLSISQDDEPKMAALAQQVKEWFYSWARHSELRDRVRLGWRAVLKGLRYLRPRARWKCVTGPMGAIILALRDIGWIPRAPDVWIDDEGSEWRHLGNEDDSVQAGGHPLGAGLGDGGDLHMLRVNLRRMRRQERHKEAGALEAGALAGIWAGARAQAAGYQCSDECERCGEGKDTIEHWLYFCEATCEMGGP</sequence>
<feature type="compositionally biased region" description="Basic and acidic residues" evidence="1">
    <location>
        <begin position="122"/>
        <end position="137"/>
    </location>
</feature>
<evidence type="ECO:0000313" key="2">
    <source>
        <dbReference type="EMBL" id="CAK0907479.1"/>
    </source>
</evidence>
<feature type="compositionally biased region" description="Low complexity" evidence="1">
    <location>
        <begin position="95"/>
        <end position="117"/>
    </location>
</feature>
<comment type="caution">
    <text evidence="2">The sequence shown here is derived from an EMBL/GenBank/DDBJ whole genome shotgun (WGS) entry which is preliminary data.</text>
</comment>
<evidence type="ECO:0008006" key="4">
    <source>
        <dbReference type="Google" id="ProtNLM"/>
    </source>
</evidence>
<evidence type="ECO:0000256" key="1">
    <source>
        <dbReference type="SAM" id="MobiDB-lite"/>
    </source>
</evidence>
<feature type="non-terminal residue" evidence="2">
    <location>
        <position position="1"/>
    </location>
</feature>
<gene>
    <name evidence="2" type="ORF">PCOR1329_LOCUS82481</name>
</gene>
<name>A0ABN9Y586_9DINO</name>
<feature type="region of interest" description="Disordered" evidence="1">
    <location>
        <begin position="95"/>
        <end position="142"/>
    </location>
</feature>
<dbReference type="InterPro" id="IPR036691">
    <property type="entry name" value="Endo/exonu/phosph_ase_sf"/>
</dbReference>
<reference evidence="2" key="1">
    <citation type="submission" date="2023-10" db="EMBL/GenBank/DDBJ databases">
        <authorList>
            <person name="Chen Y."/>
            <person name="Shah S."/>
            <person name="Dougan E. K."/>
            <person name="Thang M."/>
            <person name="Chan C."/>
        </authorList>
    </citation>
    <scope>NUCLEOTIDE SEQUENCE [LARGE SCALE GENOMIC DNA]</scope>
</reference>
<keyword evidence="3" id="KW-1185">Reference proteome</keyword>
<dbReference type="Gene3D" id="3.60.10.10">
    <property type="entry name" value="Endonuclease/exonuclease/phosphatase"/>
    <property type="match status" value="1"/>
</dbReference>
<proteinExistence type="predicted"/>
<dbReference type="SUPFAM" id="SSF56219">
    <property type="entry name" value="DNase I-like"/>
    <property type="match status" value="1"/>
</dbReference>
<feature type="non-terminal residue" evidence="2">
    <location>
        <position position="1171"/>
    </location>
</feature>
<accession>A0ABN9Y586</accession>
<dbReference type="Proteomes" id="UP001189429">
    <property type="component" value="Unassembled WGS sequence"/>
</dbReference>